<dbReference type="PANTHER" id="PTHR46797">
    <property type="entry name" value="HTH-TYPE TRANSCRIPTIONAL REGULATOR"/>
    <property type="match status" value="1"/>
</dbReference>
<keyword evidence="6" id="KW-1185">Reference proteome</keyword>
<evidence type="ECO:0000256" key="3">
    <source>
        <dbReference type="ARBA" id="ARBA00023163"/>
    </source>
</evidence>
<dbReference type="InterPro" id="IPR050807">
    <property type="entry name" value="TransReg_Diox_bact_type"/>
</dbReference>
<dbReference type="InterPro" id="IPR013096">
    <property type="entry name" value="Cupin_2"/>
</dbReference>
<evidence type="ECO:0000259" key="4">
    <source>
        <dbReference type="PROSITE" id="PS50943"/>
    </source>
</evidence>
<dbReference type="InterPro" id="IPR014710">
    <property type="entry name" value="RmlC-like_jellyroll"/>
</dbReference>
<accession>A0A364NIN4</accession>
<dbReference type="AlphaFoldDB" id="A0A364NIN4"/>
<keyword evidence="2" id="KW-0238">DNA-binding</keyword>
<evidence type="ECO:0000256" key="2">
    <source>
        <dbReference type="ARBA" id="ARBA00023125"/>
    </source>
</evidence>
<comment type="caution">
    <text evidence="5">The sequence shown here is derived from an EMBL/GenBank/DDBJ whole genome shotgun (WGS) entry which is preliminary data.</text>
</comment>
<sequence>MSEPPVLQLGQRLRQLRQERQWSLDEAAKQTTVSKAMLGQIERGESSPTLSTLWKIATGFHLSFTALVTDLSVASTEPNPQASNRVVSDDRGIDVVTLFPYDPLVGFEVMYLRLEPGSQTQSDPHEQGVLEHLIILEGELELFIDGAWIRLKQGDRVKFAGDQFHVYRNTGKTPVVFYDIIHYAKSSDKS</sequence>
<dbReference type="GO" id="GO:0003700">
    <property type="term" value="F:DNA-binding transcription factor activity"/>
    <property type="evidence" value="ECO:0007669"/>
    <property type="project" value="TreeGrafter"/>
</dbReference>
<dbReference type="SMART" id="SM00530">
    <property type="entry name" value="HTH_XRE"/>
    <property type="match status" value="1"/>
</dbReference>
<dbReference type="PROSITE" id="PS50943">
    <property type="entry name" value="HTH_CROC1"/>
    <property type="match status" value="1"/>
</dbReference>
<dbReference type="PANTHER" id="PTHR46797:SF23">
    <property type="entry name" value="HTH-TYPE TRANSCRIPTIONAL REGULATOR SUTR"/>
    <property type="match status" value="1"/>
</dbReference>
<keyword evidence="1" id="KW-0805">Transcription regulation</keyword>
<dbReference type="RefSeq" id="WP_112160185.1">
    <property type="nucleotide sequence ID" value="NZ_QKRX01000014.1"/>
</dbReference>
<proteinExistence type="predicted"/>
<dbReference type="InterPro" id="IPR010982">
    <property type="entry name" value="Lambda_DNA-bd_dom_sf"/>
</dbReference>
<dbReference type="Pfam" id="PF01381">
    <property type="entry name" value="HTH_3"/>
    <property type="match status" value="1"/>
</dbReference>
<dbReference type="InterPro" id="IPR001387">
    <property type="entry name" value="Cro/C1-type_HTH"/>
</dbReference>
<evidence type="ECO:0000256" key="1">
    <source>
        <dbReference type="ARBA" id="ARBA00023015"/>
    </source>
</evidence>
<dbReference type="InterPro" id="IPR011051">
    <property type="entry name" value="RmlC_Cupin_sf"/>
</dbReference>
<evidence type="ECO:0000313" key="6">
    <source>
        <dbReference type="Proteomes" id="UP000250744"/>
    </source>
</evidence>
<gene>
    <name evidence="5" type="ORF">DN062_15355</name>
</gene>
<reference evidence="5 6" key="1">
    <citation type="submission" date="2018-06" db="EMBL/GenBank/DDBJ databases">
        <title>Nitrincola tibetense sp. nov., isolated from Lake XuguoCo on Tibetan Plateau.</title>
        <authorList>
            <person name="Xing P."/>
        </authorList>
    </citation>
    <scope>NUCLEOTIDE SEQUENCE [LARGE SCALE GENOMIC DNA]</scope>
    <source>
        <strain evidence="6">xg18</strain>
    </source>
</reference>
<dbReference type="SUPFAM" id="SSF51182">
    <property type="entry name" value="RmlC-like cupins"/>
    <property type="match status" value="1"/>
</dbReference>
<dbReference type="OrthoDB" id="9792093at2"/>
<feature type="domain" description="HTH cro/C1-type" evidence="4">
    <location>
        <begin position="13"/>
        <end position="67"/>
    </location>
</feature>
<dbReference type="GO" id="GO:0005829">
    <property type="term" value="C:cytosol"/>
    <property type="evidence" value="ECO:0007669"/>
    <property type="project" value="TreeGrafter"/>
</dbReference>
<organism evidence="5 6">
    <name type="scientific">Nitrincola tibetensis</name>
    <dbReference type="NCBI Taxonomy" id="2219697"/>
    <lineage>
        <taxon>Bacteria</taxon>
        <taxon>Pseudomonadati</taxon>
        <taxon>Pseudomonadota</taxon>
        <taxon>Gammaproteobacteria</taxon>
        <taxon>Oceanospirillales</taxon>
        <taxon>Oceanospirillaceae</taxon>
        <taxon>Nitrincola</taxon>
    </lineage>
</organism>
<dbReference type="CDD" id="cd00093">
    <property type="entry name" value="HTH_XRE"/>
    <property type="match status" value="1"/>
</dbReference>
<dbReference type="Gene3D" id="2.60.120.10">
    <property type="entry name" value="Jelly Rolls"/>
    <property type="match status" value="1"/>
</dbReference>
<dbReference type="Pfam" id="PF07883">
    <property type="entry name" value="Cupin_2"/>
    <property type="match status" value="1"/>
</dbReference>
<dbReference type="EMBL" id="QKRX01000014">
    <property type="protein sequence ID" value="RAU16926.1"/>
    <property type="molecule type" value="Genomic_DNA"/>
</dbReference>
<protein>
    <submittedName>
        <fullName evidence="5">XRE family transcriptional regulator</fullName>
    </submittedName>
</protein>
<dbReference type="Proteomes" id="UP000250744">
    <property type="component" value="Unassembled WGS sequence"/>
</dbReference>
<name>A0A364NIN4_9GAMM</name>
<dbReference type="CDD" id="cd02209">
    <property type="entry name" value="cupin_XRE_C"/>
    <property type="match status" value="1"/>
</dbReference>
<dbReference type="GO" id="GO:0003677">
    <property type="term" value="F:DNA binding"/>
    <property type="evidence" value="ECO:0007669"/>
    <property type="project" value="UniProtKB-KW"/>
</dbReference>
<dbReference type="SUPFAM" id="SSF47413">
    <property type="entry name" value="lambda repressor-like DNA-binding domains"/>
    <property type="match status" value="1"/>
</dbReference>
<keyword evidence="3" id="KW-0804">Transcription</keyword>
<dbReference type="Gene3D" id="1.10.260.40">
    <property type="entry name" value="lambda repressor-like DNA-binding domains"/>
    <property type="match status" value="1"/>
</dbReference>
<evidence type="ECO:0000313" key="5">
    <source>
        <dbReference type="EMBL" id="RAU16926.1"/>
    </source>
</evidence>